<name>A0ABV7UQ57_9GAMM</name>
<feature type="signal peptide" evidence="1">
    <location>
        <begin position="1"/>
        <end position="20"/>
    </location>
</feature>
<dbReference type="Proteomes" id="UP001595724">
    <property type="component" value="Unassembled WGS sequence"/>
</dbReference>
<dbReference type="InterPro" id="IPR045500">
    <property type="entry name" value="DUF6491"/>
</dbReference>
<comment type="caution">
    <text evidence="2">The sequence shown here is derived from an EMBL/GenBank/DDBJ whole genome shotgun (WGS) entry which is preliminary data.</text>
</comment>
<dbReference type="PROSITE" id="PS51257">
    <property type="entry name" value="PROKAR_LIPOPROTEIN"/>
    <property type="match status" value="1"/>
</dbReference>
<dbReference type="RefSeq" id="WP_386706068.1">
    <property type="nucleotide sequence ID" value="NZ_JBHRYF010000001.1"/>
</dbReference>
<gene>
    <name evidence="2" type="ORF">ACFOM9_03075</name>
</gene>
<evidence type="ECO:0000313" key="3">
    <source>
        <dbReference type="Proteomes" id="UP001595724"/>
    </source>
</evidence>
<dbReference type="Pfam" id="PF20101">
    <property type="entry name" value="DUF6491"/>
    <property type="match status" value="1"/>
</dbReference>
<evidence type="ECO:0000313" key="2">
    <source>
        <dbReference type="EMBL" id="MFC3659060.1"/>
    </source>
</evidence>
<protein>
    <submittedName>
        <fullName evidence="2">DUF6491 family protein</fullName>
    </submittedName>
</protein>
<sequence length="147" mass="15574">MKTFPTLVWLSLVMATASCASTGMSDADELATYRAHAGAPVRSFQFFGQINGWTPLGDSAVAVWTKPSEAWLLELSGRCPGIDFAPAITVTSQLNRVSAKFDKVVPLGSGTMDIPCQISEIRPLDVKAIKQAEKSARDQPAAGSSGT</sequence>
<organism evidence="2 3">
    <name type="scientific">Luteimonas notoginsengisoli</name>
    <dbReference type="NCBI Taxonomy" id="1578200"/>
    <lineage>
        <taxon>Bacteria</taxon>
        <taxon>Pseudomonadati</taxon>
        <taxon>Pseudomonadota</taxon>
        <taxon>Gammaproteobacteria</taxon>
        <taxon>Lysobacterales</taxon>
        <taxon>Lysobacteraceae</taxon>
        <taxon>Luteimonas</taxon>
    </lineage>
</organism>
<proteinExistence type="predicted"/>
<accession>A0ABV7UQ57</accession>
<keyword evidence="1" id="KW-0732">Signal</keyword>
<reference evidence="3" key="1">
    <citation type="journal article" date="2019" name="Int. J. Syst. Evol. Microbiol.">
        <title>The Global Catalogue of Microorganisms (GCM) 10K type strain sequencing project: providing services to taxonomists for standard genome sequencing and annotation.</title>
        <authorList>
            <consortium name="The Broad Institute Genomics Platform"/>
            <consortium name="The Broad Institute Genome Sequencing Center for Infectious Disease"/>
            <person name="Wu L."/>
            <person name="Ma J."/>
        </authorList>
    </citation>
    <scope>NUCLEOTIDE SEQUENCE [LARGE SCALE GENOMIC DNA]</scope>
    <source>
        <strain evidence="3">KCTC 42211</strain>
    </source>
</reference>
<dbReference type="EMBL" id="JBHRYF010000001">
    <property type="protein sequence ID" value="MFC3659060.1"/>
    <property type="molecule type" value="Genomic_DNA"/>
</dbReference>
<evidence type="ECO:0000256" key="1">
    <source>
        <dbReference type="SAM" id="SignalP"/>
    </source>
</evidence>
<keyword evidence="3" id="KW-1185">Reference proteome</keyword>
<feature type="chain" id="PRO_5047067093" evidence="1">
    <location>
        <begin position="21"/>
        <end position="147"/>
    </location>
</feature>